<feature type="region of interest" description="Disordered" evidence="1">
    <location>
        <begin position="124"/>
        <end position="150"/>
    </location>
</feature>
<dbReference type="EMBL" id="JBFTWV010000013">
    <property type="protein sequence ID" value="KAL2798334.1"/>
    <property type="molecule type" value="Genomic_DNA"/>
</dbReference>
<feature type="region of interest" description="Disordered" evidence="1">
    <location>
        <begin position="45"/>
        <end position="71"/>
    </location>
</feature>
<protein>
    <submittedName>
        <fullName evidence="2">Uncharacterized protein</fullName>
    </submittedName>
</protein>
<name>A0ABR4GGZ5_9EURO</name>
<sequence length="150" mass="16507">MDSWFPRSIWPPGRSILRWLCVSKCPAPALLEPCKLPWHQAKSDLSRPAKTTGDARTSPLTKKASAIHSQPQVLQADTEQLQCVIKTSSRYLGAYSAACRLSSLRGFERHRAPTVQSITRLTLSQLGRPSPNPSELMIDQAPGSSNGWGK</sequence>
<dbReference type="Proteomes" id="UP001610563">
    <property type="component" value="Unassembled WGS sequence"/>
</dbReference>
<accession>A0ABR4GGZ5</accession>
<comment type="caution">
    <text evidence="2">The sequence shown here is derived from an EMBL/GenBank/DDBJ whole genome shotgun (WGS) entry which is preliminary data.</text>
</comment>
<evidence type="ECO:0000313" key="2">
    <source>
        <dbReference type="EMBL" id="KAL2798334.1"/>
    </source>
</evidence>
<proteinExistence type="predicted"/>
<evidence type="ECO:0000256" key="1">
    <source>
        <dbReference type="SAM" id="MobiDB-lite"/>
    </source>
</evidence>
<keyword evidence="3" id="KW-1185">Reference proteome</keyword>
<reference evidence="2 3" key="1">
    <citation type="submission" date="2024-07" db="EMBL/GenBank/DDBJ databases">
        <title>Section-level genome sequencing and comparative genomics of Aspergillus sections Usti and Cavernicolus.</title>
        <authorList>
            <consortium name="Lawrence Berkeley National Laboratory"/>
            <person name="Nybo J.L."/>
            <person name="Vesth T.C."/>
            <person name="Theobald S."/>
            <person name="Frisvad J.C."/>
            <person name="Larsen T.O."/>
            <person name="Kjaerboelling I."/>
            <person name="Rothschild-Mancinelli K."/>
            <person name="Lyhne E.K."/>
            <person name="Kogle M.E."/>
            <person name="Barry K."/>
            <person name="Clum A."/>
            <person name="Na H."/>
            <person name="Ledsgaard L."/>
            <person name="Lin J."/>
            <person name="Lipzen A."/>
            <person name="Kuo A."/>
            <person name="Riley R."/>
            <person name="Mondo S."/>
            <person name="Labutti K."/>
            <person name="Haridas S."/>
            <person name="Pangalinan J."/>
            <person name="Salamov A.A."/>
            <person name="Simmons B.A."/>
            <person name="Magnuson J.K."/>
            <person name="Chen J."/>
            <person name="Drula E."/>
            <person name="Henrissat B."/>
            <person name="Wiebenga A."/>
            <person name="Lubbers R.J."/>
            <person name="Gomes A.C."/>
            <person name="Makela M.R."/>
            <person name="Stajich J."/>
            <person name="Grigoriev I.V."/>
            <person name="Mortensen U.H."/>
            <person name="De Vries R.P."/>
            <person name="Baker S.E."/>
            <person name="Andersen M.R."/>
        </authorList>
    </citation>
    <scope>NUCLEOTIDE SEQUENCE [LARGE SCALE GENOMIC DNA]</scope>
    <source>
        <strain evidence="2 3">CBS 209.92</strain>
    </source>
</reference>
<organism evidence="2 3">
    <name type="scientific">Aspergillus keveii</name>
    <dbReference type="NCBI Taxonomy" id="714993"/>
    <lineage>
        <taxon>Eukaryota</taxon>
        <taxon>Fungi</taxon>
        <taxon>Dikarya</taxon>
        <taxon>Ascomycota</taxon>
        <taxon>Pezizomycotina</taxon>
        <taxon>Eurotiomycetes</taxon>
        <taxon>Eurotiomycetidae</taxon>
        <taxon>Eurotiales</taxon>
        <taxon>Aspergillaceae</taxon>
        <taxon>Aspergillus</taxon>
        <taxon>Aspergillus subgen. Nidulantes</taxon>
    </lineage>
</organism>
<evidence type="ECO:0000313" key="3">
    <source>
        <dbReference type="Proteomes" id="UP001610563"/>
    </source>
</evidence>
<gene>
    <name evidence="2" type="ORF">BJX66DRAFT_44498</name>
</gene>